<dbReference type="InterPro" id="IPR007831">
    <property type="entry name" value="T2SS_GspE_N"/>
</dbReference>
<organism evidence="5 6">
    <name type="scientific">Candidatus Aquitaenariimonas noxiae</name>
    <dbReference type="NCBI Taxonomy" id="1974741"/>
    <lineage>
        <taxon>Bacteria</taxon>
        <taxon>Pseudomonadati</taxon>
        <taxon>Candidatus Omnitrophota</taxon>
        <taxon>Candidatus Aquitaenariimonas</taxon>
    </lineage>
</organism>
<keyword evidence="2" id="KW-0547">Nucleotide-binding</keyword>
<dbReference type="PANTHER" id="PTHR30258:SF1">
    <property type="entry name" value="PROTEIN TRANSPORT PROTEIN HOFB HOMOLOG"/>
    <property type="match status" value="1"/>
</dbReference>
<dbReference type="Pfam" id="PF00437">
    <property type="entry name" value="T2SSE"/>
    <property type="match status" value="1"/>
</dbReference>
<dbReference type="Pfam" id="PF05157">
    <property type="entry name" value="MshEN"/>
    <property type="match status" value="1"/>
</dbReference>
<sequence>MAEERKLIGEYLLQKGIITEDQLNESVKEVERTNRKIGEILVRRGFAREEDIARALSEQLGFTFVDLPTYQIETEATQLIPKDSALRLKAIPIFKVGDSLNVAMANPLDIATIDELSRLSGGLRIKPVLATPTGIKEAIGKYYGEEPSVVSHQLTADSRQLTAKEEPSQLIKEATQAPVIKLVNQLIEEAVKSGASDIHLEPQEDAFYCRLRIDGVLHETEPPPKKLQLAVISRLKITAEMDIAQSRLPQDGRIQTKALGRDIDLRVATFPTIYGEHVSIRILDKTQGIVKLEELGFQEDTLKKFKEIIYKPYGIILVTGPTGSGKTTTLYAALNTINDLKKNIITLEDPVEYTIARIHQSQVNVKAGLTFAAGLRSIVRLDPDVIMIGEIRDKETADIAIHSSLTGHLVFSTLHTNDAPSAATRLIDIGVEPYLVASSLAGVLSQRLVRRLCPKCKKEYKPTEEELSVISHQLSAESRQLKAAFYKPTGCNDCRNTGYKGRTGIFELLIPDNGIKELIIKKAPAHQIKDAACQQAMLTLRQDGFQKVLQGITSLSEVLSVTEEV</sequence>
<dbReference type="InterPro" id="IPR003593">
    <property type="entry name" value="AAA+_ATPase"/>
</dbReference>
<dbReference type="EMBL" id="PEWV01000012">
    <property type="protein sequence ID" value="PIU42293.1"/>
    <property type="molecule type" value="Genomic_DNA"/>
</dbReference>
<dbReference type="SMART" id="SM00382">
    <property type="entry name" value="AAA"/>
    <property type="match status" value="1"/>
</dbReference>
<reference evidence="5 6" key="1">
    <citation type="submission" date="2017-09" db="EMBL/GenBank/DDBJ databases">
        <title>Depth-based differentiation of microbial function through sediment-hosted aquifers and enrichment of novel symbionts in the deep terrestrial subsurface.</title>
        <authorList>
            <person name="Probst A.J."/>
            <person name="Ladd B."/>
            <person name="Jarett J.K."/>
            <person name="Geller-Mcgrath D.E."/>
            <person name="Sieber C.M."/>
            <person name="Emerson J.B."/>
            <person name="Anantharaman K."/>
            <person name="Thomas B.C."/>
            <person name="Malmstrom R."/>
            <person name="Stieglmeier M."/>
            <person name="Klingl A."/>
            <person name="Woyke T."/>
            <person name="Ryan C.M."/>
            <person name="Banfield J.F."/>
        </authorList>
    </citation>
    <scope>NUCLEOTIDE SEQUENCE [LARGE SCALE GENOMIC DNA]</scope>
    <source>
        <strain evidence="5">CG07_land_8_20_14_0_80_42_15</strain>
    </source>
</reference>
<dbReference type="AlphaFoldDB" id="A0A2J0L2G7"/>
<feature type="domain" description="Bacterial type II secretion system protein E" evidence="4">
    <location>
        <begin position="379"/>
        <end position="393"/>
    </location>
</feature>
<name>A0A2J0L2G7_9BACT</name>
<dbReference type="FunFam" id="3.40.50.300:FF:000398">
    <property type="entry name" value="Type IV pilus assembly ATPase PilB"/>
    <property type="match status" value="1"/>
</dbReference>
<dbReference type="InterPro" id="IPR037257">
    <property type="entry name" value="T2SS_E_N_sf"/>
</dbReference>
<comment type="similarity">
    <text evidence="1">Belongs to the GSP E family.</text>
</comment>
<evidence type="ECO:0000256" key="2">
    <source>
        <dbReference type="ARBA" id="ARBA00022741"/>
    </source>
</evidence>
<keyword evidence="3" id="KW-0067">ATP-binding</keyword>
<evidence type="ECO:0000313" key="6">
    <source>
        <dbReference type="Proteomes" id="UP000230052"/>
    </source>
</evidence>
<gene>
    <name evidence="5" type="ORF">COS99_01015</name>
</gene>
<dbReference type="GO" id="GO:0005524">
    <property type="term" value="F:ATP binding"/>
    <property type="evidence" value="ECO:0007669"/>
    <property type="project" value="UniProtKB-KW"/>
</dbReference>
<dbReference type="PROSITE" id="PS00662">
    <property type="entry name" value="T2SP_E"/>
    <property type="match status" value="1"/>
</dbReference>
<proteinExistence type="inferred from homology"/>
<evidence type="ECO:0000256" key="1">
    <source>
        <dbReference type="ARBA" id="ARBA00006611"/>
    </source>
</evidence>
<dbReference type="CDD" id="cd01129">
    <property type="entry name" value="PulE-GspE-like"/>
    <property type="match status" value="1"/>
</dbReference>
<dbReference type="PANTHER" id="PTHR30258">
    <property type="entry name" value="TYPE II SECRETION SYSTEM PROTEIN GSPE-RELATED"/>
    <property type="match status" value="1"/>
</dbReference>
<dbReference type="SUPFAM" id="SSF160246">
    <property type="entry name" value="EspE N-terminal domain-like"/>
    <property type="match status" value="1"/>
</dbReference>
<comment type="caution">
    <text evidence="5">The sequence shown here is derived from an EMBL/GenBank/DDBJ whole genome shotgun (WGS) entry which is preliminary data.</text>
</comment>
<dbReference type="Gene3D" id="3.30.450.90">
    <property type="match status" value="1"/>
</dbReference>
<dbReference type="GO" id="GO:0005886">
    <property type="term" value="C:plasma membrane"/>
    <property type="evidence" value="ECO:0007669"/>
    <property type="project" value="TreeGrafter"/>
</dbReference>
<evidence type="ECO:0000259" key="4">
    <source>
        <dbReference type="PROSITE" id="PS00662"/>
    </source>
</evidence>
<dbReference type="GO" id="GO:0016887">
    <property type="term" value="F:ATP hydrolysis activity"/>
    <property type="evidence" value="ECO:0007669"/>
    <property type="project" value="TreeGrafter"/>
</dbReference>
<protein>
    <submittedName>
        <fullName evidence="5">Type II secretion system protein GspE</fullName>
    </submittedName>
</protein>
<dbReference type="FunFam" id="3.30.450.90:FF:000001">
    <property type="entry name" value="Type II secretion system ATPase GspE"/>
    <property type="match status" value="1"/>
</dbReference>
<dbReference type="Gene3D" id="3.30.300.160">
    <property type="entry name" value="Type II secretion system, protein E, N-terminal domain"/>
    <property type="match status" value="1"/>
</dbReference>
<accession>A0A2J0L2G7</accession>
<dbReference type="InterPro" id="IPR001482">
    <property type="entry name" value="T2SS/T4SS_dom"/>
</dbReference>
<dbReference type="SUPFAM" id="SSF52540">
    <property type="entry name" value="P-loop containing nucleoside triphosphate hydrolases"/>
    <property type="match status" value="1"/>
</dbReference>
<evidence type="ECO:0000256" key="3">
    <source>
        <dbReference type="ARBA" id="ARBA00022840"/>
    </source>
</evidence>
<dbReference type="Gene3D" id="3.40.50.300">
    <property type="entry name" value="P-loop containing nucleotide triphosphate hydrolases"/>
    <property type="match status" value="1"/>
</dbReference>
<evidence type="ECO:0000313" key="5">
    <source>
        <dbReference type="EMBL" id="PIU42293.1"/>
    </source>
</evidence>
<dbReference type="InterPro" id="IPR027417">
    <property type="entry name" value="P-loop_NTPase"/>
</dbReference>
<dbReference type="Proteomes" id="UP000230052">
    <property type="component" value="Unassembled WGS sequence"/>
</dbReference>